<dbReference type="AlphaFoldDB" id="A0A195C4Y8"/>
<dbReference type="EMBL" id="KQ978317">
    <property type="protein sequence ID" value="KYM95241.1"/>
    <property type="molecule type" value="Genomic_DNA"/>
</dbReference>
<sequence>MAELVKKCPEYNRRAAIVKSLRAGCTVPEMVKFFGYSKSTVYDIAHRYVASEGSEEGLLYAAHGRFNDTPPRTRHPNVASLKAAIEASFASMEKEIVTKICARFRPRIEAVIEVERGYIE</sequence>
<evidence type="ECO:0000313" key="2">
    <source>
        <dbReference type="Proteomes" id="UP000078542"/>
    </source>
</evidence>
<gene>
    <name evidence="1" type="ORF">ALC62_14152</name>
</gene>
<proteinExistence type="predicted"/>
<keyword evidence="2" id="KW-1185">Reference proteome</keyword>
<accession>A0A195C4Y8</accession>
<dbReference type="Proteomes" id="UP000078542">
    <property type="component" value="Unassembled WGS sequence"/>
</dbReference>
<dbReference type="Pfam" id="PF13384">
    <property type="entry name" value="HTH_23"/>
    <property type="match status" value="1"/>
</dbReference>
<reference evidence="1 2" key="1">
    <citation type="submission" date="2016-03" db="EMBL/GenBank/DDBJ databases">
        <title>Cyphomyrmex costatus WGS genome.</title>
        <authorList>
            <person name="Nygaard S."/>
            <person name="Hu H."/>
            <person name="Boomsma J."/>
            <person name="Zhang G."/>
        </authorList>
    </citation>
    <scope>NUCLEOTIDE SEQUENCE [LARGE SCALE GENOMIC DNA]</scope>
    <source>
        <strain evidence="1">MS0001</strain>
        <tissue evidence="1">Whole body</tissue>
    </source>
</reference>
<evidence type="ECO:0000313" key="1">
    <source>
        <dbReference type="EMBL" id="KYM95241.1"/>
    </source>
</evidence>
<protein>
    <submittedName>
        <fullName evidence="1">Uncharacterized protein</fullName>
    </submittedName>
</protein>
<organism evidence="1 2">
    <name type="scientific">Cyphomyrmex costatus</name>
    <dbReference type="NCBI Taxonomy" id="456900"/>
    <lineage>
        <taxon>Eukaryota</taxon>
        <taxon>Metazoa</taxon>
        <taxon>Ecdysozoa</taxon>
        <taxon>Arthropoda</taxon>
        <taxon>Hexapoda</taxon>
        <taxon>Insecta</taxon>
        <taxon>Pterygota</taxon>
        <taxon>Neoptera</taxon>
        <taxon>Endopterygota</taxon>
        <taxon>Hymenoptera</taxon>
        <taxon>Apocrita</taxon>
        <taxon>Aculeata</taxon>
        <taxon>Formicoidea</taxon>
        <taxon>Formicidae</taxon>
        <taxon>Myrmicinae</taxon>
        <taxon>Cyphomyrmex</taxon>
    </lineage>
</organism>
<name>A0A195C4Y8_9HYME</name>